<dbReference type="GO" id="GO:0000155">
    <property type="term" value="F:phosphorelay sensor kinase activity"/>
    <property type="evidence" value="ECO:0007669"/>
    <property type="project" value="InterPro"/>
</dbReference>
<comment type="catalytic activity">
    <reaction evidence="1">
        <text>ATP + protein L-histidine = ADP + protein N-phospho-L-histidine.</text>
        <dbReference type="EC" id="2.7.13.3"/>
    </reaction>
</comment>
<accession>A0A5J6X0I8</accession>
<evidence type="ECO:0000256" key="6">
    <source>
        <dbReference type="ARBA" id="ARBA00022679"/>
    </source>
</evidence>
<name>A0A5J6X0I8_9GAMM</name>
<dbReference type="RefSeq" id="WP_193001498.1">
    <property type="nucleotide sequence ID" value="NZ_CP040449.1"/>
</dbReference>
<keyword evidence="10" id="KW-0067">ATP-binding</keyword>
<dbReference type="GO" id="GO:0005524">
    <property type="term" value="F:ATP binding"/>
    <property type="evidence" value="ECO:0007669"/>
    <property type="project" value="UniProtKB-KW"/>
</dbReference>
<dbReference type="Proteomes" id="UP000594034">
    <property type="component" value="Chromosome"/>
</dbReference>
<evidence type="ECO:0000256" key="14">
    <source>
        <dbReference type="SAM" id="Phobius"/>
    </source>
</evidence>
<reference evidence="16 17" key="1">
    <citation type="submission" date="2019-05" db="EMBL/GenBank/DDBJ databases">
        <title>OXA-830, a novel chromosomally encoded expanded-spectrum class D beta-lactamase in Aeromonas simiae.</title>
        <authorList>
            <person name="Zhou W."/>
            <person name="Chen Q."/>
        </authorList>
    </citation>
    <scope>NUCLEOTIDE SEQUENCE [LARGE SCALE GENOMIC DNA]</scope>
    <source>
        <strain evidence="16 17">A6</strain>
    </source>
</reference>
<dbReference type="SUPFAM" id="SSF55890">
    <property type="entry name" value="Sporulation response regulatory protein Spo0B"/>
    <property type="match status" value="1"/>
</dbReference>
<keyword evidence="12" id="KW-0902">Two-component regulatory system</keyword>
<evidence type="ECO:0000256" key="11">
    <source>
        <dbReference type="ARBA" id="ARBA00022989"/>
    </source>
</evidence>
<dbReference type="KEGG" id="asim:FE240_13000"/>
<keyword evidence="9 16" id="KW-0418">Kinase</keyword>
<dbReference type="InterPro" id="IPR050980">
    <property type="entry name" value="2C_sensor_his_kinase"/>
</dbReference>
<dbReference type="PROSITE" id="PS50109">
    <property type="entry name" value="HIS_KIN"/>
    <property type="match status" value="1"/>
</dbReference>
<proteinExistence type="predicted"/>
<dbReference type="GO" id="GO:0005886">
    <property type="term" value="C:plasma membrane"/>
    <property type="evidence" value="ECO:0007669"/>
    <property type="project" value="UniProtKB-SubCell"/>
</dbReference>
<keyword evidence="5" id="KW-0597">Phosphoprotein</keyword>
<dbReference type="InterPro" id="IPR005467">
    <property type="entry name" value="His_kinase_dom"/>
</dbReference>
<evidence type="ECO:0000256" key="7">
    <source>
        <dbReference type="ARBA" id="ARBA00022692"/>
    </source>
</evidence>
<dbReference type="Pfam" id="PF17203">
    <property type="entry name" value="sCache_3_2"/>
    <property type="match status" value="1"/>
</dbReference>
<keyword evidence="8" id="KW-0547">Nucleotide-binding</keyword>
<keyword evidence="17" id="KW-1185">Reference proteome</keyword>
<dbReference type="InterPro" id="IPR033463">
    <property type="entry name" value="sCache_3"/>
</dbReference>
<dbReference type="InterPro" id="IPR016120">
    <property type="entry name" value="Sig_transdc_His_kin_SpoOB"/>
</dbReference>
<evidence type="ECO:0000313" key="17">
    <source>
        <dbReference type="Proteomes" id="UP000594034"/>
    </source>
</evidence>
<organism evidence="16 17">
    <name type="scientific">Aeromonas simiae</name>
    <dbReference type="NCBI Taxonomy" id="218936"/>
    <lineage>
        <taxon>Bacteria</taxon>
        <taxon>Pseudomonadati</taxon>
        <taxon>Pseudomonadota</taxon>
        <taxon>Gammaproteobacteria</taxon>
        <taxon>Aeromonadales</taxon>
        <taxon>Aeromonadaceae</taxon>
        <taxon>Aeromonas</taxon>
    </lineage>
</organism>
<feature type="transmembrane region" description="Helical" evidence="14">
    <location>
        <begin position="166"/>
        <end position="186"/>
    </location>
</feature>
<dbReference type="AlphaFoldDB" id="A0A5J6X0I8"/>
<dbReference type="InterPro" id="IPR004358">
    <property type="entry name" value="Sig_transdc_His_kin-like_C"/>
</dbReference>
<evidence type="ECO:0000256" key="10">
    <source>
        <dbReference type="ARBA" id="ARBA00022840"/>
    </source>
</evidence>
<dbReference type="EC" id="2.7.13.3" evidence="3"/>
<evidence type="ECO:0000256" key="2">
    <source>
        <dbReference type="ARBA" id="ARBA00004651"/>
    </source>
</evidence>
<dbReference type="SUPFAM" id="SSF103190">
    <property type="entry name" value="Sensory domain-like"/>
    <property type="match status" value="1"/>
</dbReference>
<dbReference type="Pfam" id="PF14689">
    <property type="entry name" value="SPOB_a"/>
    <property type="match status" value="1"/>
</dbReference>
<evidence type="ECO:0000256" key="13">
    <source>
        <dbReference type="ARBA" id="ARBA00023136"/>
    </source>
</evidence>
<dbReference type="Pfam" id="PF02518">
    <property type="entry name" value="HATPase_c"/>
    <property type="match status" value="1"/>
</dbReference>
<evidence type="ECO:0000259" key="15">
    <source>
        <dbReference type="PROSITE" id="PS50109"/>
    </source>
</evidence>
<protein>
    <recommendedName>
        <fullName evidence="3">histidine kinase</fullName>
        <ecNumber evidence="3">2.7.13.3</ecNumber>
    </recommendedName>
</protein>
<evidence type="ECO:0000256" key="9">
    <source>
        <dbReference type="ARBA" id="ARBA00022777"/>
    </source>
</evidence>
<keyword evidence="11 14" id="KW-1133">Transmembrane helix</keyword>
<keyword evidence="13 14" id="KW-0472">Membrane</keyword>
<dbReference type="PANTHER" id="PTHR44936:SF10">
    <property type="entry name" value="SENSOR PROTEIN RSTB"/>
    <property type="match status" value="1"/>
</dbReference>
<dbReference type="PANTHER" id="PTHR44936">
    <property type="entry name" value="SENSOR PROTEIN CREC"/>
    <property type="match status" value="1"/>
</dbReference>
<dbReference type="Gene3D" id="3.30.450.20">
    <property type="entry name" value="PAS domain"/>
    <property type="match status" value="2"/>
</dbReference>
<dbReference type="Gene3D" id="3.30.565.10">
    <property type="entry name" value="Histidine kinase-like ATPase, C-terminal domain"/>
    <property type="match status" value="1"/>
</dbReference>
<evidence type="ECO:0000313" key="16">
    <source>
        <dbReference type="EMBL" id="QFI55523.1"/>
    </source>
</evidence>
<evidence type="ECO:0000256" key="12">
    <source>
        <dbReference type="ARBA" id="ARBA00023012"/>
    </source>
</evidence>
<keyword evidence="4" id="KW-1003">Cell membrane</keyword>
<keyword evidence="7 14" id="KW-0812">Transmembrane</keyword>
<gene>
    <name evidence="16" type="ORF">FE240_13000</name>
</gene>
<dbReference type="InterPro" id="IPR039506">
    <property type="entry name" value="SPOB_a"/>
</dbReference>
<evidence type="ECO:0000256" key="5">
    <source>
        <dbReference type="ARBA" id="ARBA00022553"/>
    </source>
</evidence>
<evidence type="ECO:0000256" key="3">
    <source>
        <dbReference type="ARBA" id="ARBA00012438"/>
    </source>
</evidence>
<dbReference type="EMBL" id="CP040449">
    <property type="protein sequence ID" value="QFI55523.1"/>
    <property type="molecule type" value="Genomic_DNA"/>
</dbReference>
<dbReference type="InterPro" id="IPR036890">
    <property type="entry name" value="HATPase_C_sf"/>
</dbReference>
<evidence type="ECO:0000256" key="1">
    <source>
        <dbReference type="ARBA" id="ARBA00000085"/>
    </source>
</evidence>
<dbReference type="SUPFAM" id="SSF55874">
    <property type="entry name" value="ATPase domain of HSP90 chaperone/DNA topoisomerase II/histidine kinase"/>
    <property type="match status" value="1"/>
</dbReference>
<feature type="domain" description="Histidine kinase" evidence="15">
    <location>
        <begin position="325"/>
        <end position="519"/>
    </location>
</feature>
<evidence type="ECO:0000256" key="4">
    <source>
        <dbReference type="ARBA" id="ARBA00022475"/>
    </source>
</evidence>
<keyword evidence="6" id="KW-0808">Transferase</keyword>
<sequence>MKLRHQLVFLSLCFSLLLLLILGGLLALFIRHLLESNLEEKGSDLARLLAADQRIEQALLRGADPTLRDYVQALCRRTDAAYMVVTDRHALRLSHPSPELVGQRFRGEDIWPALFERRSYCSKDQGTLGPAIRCFAPVIGADGQTLGAVAVGYLMKTVEGTYRDRLALLLWAILAVLGAGLLLAAAMQRRLRRTLLDLEPETIARRFAQQELVLESINEGIIALDGEGRVSMLNSAACYQLRLPQPGRYAQLGCRLEALAPELARGLADGAVETHFSVHGDAFVGRWQPITGGAGWLFIFTRPEAAGTLAVQVTHLRQYAELLRMQTHEFANKLSSLSGLLQLGHVNEAVELIQREHDEHQSLLQSLLHAIHDKPVAGLILGKFSRARELGVHLELDEGSALEECPPWLSADLITFIGNLLDNGIRAARANREQVMPRVLLSINDAGRRLVIEVEDSGEGVDEALADHLFDYGVSRQSGDHGVGLYLVKETAERLGGVIEWRRTAARTTLFGIYLDKAQLVSSWNPSPH</sequence>
<dbReference type="Gene3D" id="1.10.287.130">
    <property type="match status" value="1"/>
</dbReference>
<dbReference type="SMART" id="SM00387">
    <property type="entry name" value="HATPase_c"/>
    <property type="match status" value="1"/>
</dbReference>
<evidence type="ECO:0000256" key="8">
    <source>
        <dbReference type="ARBA" id="ARBA00022741"/>
    </source>
</evidence>
<dbReference type="InterPro" id="IPR003594">
    <property type="entry name" value="HATPase_dom"/>
</dbReference>
<dbReference type="PRINTS" id="PR00344">
    <property type="entry name" value="BCTRLSENSOR"/>
</dbReference>
<dbReference type="InterPro" id="IPR029151">
    <property type="entry name" value="Sensor-like_sf"/>
</dbReference>
<comment type="subcellular location">
    <subcellularLocation>
        <location evidence="2">Cell membrane</location>
        <topology evidence="2">Multi-pass membrane protein</topology>
    </subcellularLocation>
</comment>